<proteinExistence type="predicted"/>
<keyword evidence="2" id="KW-0808">Transferase</keyword>
<organism evidence="2 3">
    <name type="scientific">Streptomyces halobius</name>
    <dbReference type="NCBI Taxonomy" id="2879846"/>
    <lineage>
        <taxon>Bacteria</taxon>
        <taxon>Bacillati</taxon>
        <taxon>Actinomycetota</taxon>
        <taxon>Actinomycetes</taxon>
        <taxon>Kitasatosporales</taxon>
        <taxon>Streptomycetaceae</taxon>
        <taxon>Streptomyces</taxon>
    </lineage>
</organism>
<accession>A0ABY4MC91</accession>
<reference evidence="2" key="1">
    <citation type="submission" date="2021-10" db="EMBL/GenBank/DDBJ databases">
        <title>Streptomyces nigrumlapis sp.nov.,an antimicrobial producing actinobacterium isolated from Black Gobi rocks.</title>
        <authorList>
            <person name="Wen Y."/>
            <person name="Zhang W."/>
            <person name="Liu X.G."/>
        </authorList>
    </citation>
    <scope>NUCLEOTIDE SEQUENCE</scope>
    <source>
        <strain evidence="2">ST13-2-2</strain>
    </source>
</reference>
<protein>
    <submittedName>
        <fullName evidence="2">Class I SAM-dependent methyltransferase</fullName>
    </submittedName>
</protein>
<dbReference type="EMBL" id="CP086322">
    <property type="protein sequence ID" value="UQA95310.1"/>
    <property type="molecule type" value="Genomic_DNA"/>
</dbReference>
<dbReference type="GO" id="GO:0032259">
    <property type="term" value="P:methylation"/>
    <property type="evidence" value="ECO:0007669"/>
    <property type="project" value="UniProtKB-KW"/>
</dbReference>
<dbReference type="InterPro" id="IPR029063">
    <property type="entry name" value="SAM-dependent_MTases_sf"/>
</dbReference>
<dbReference type="RefSeq" id="WP_248866227.1">
    <property type="nucleotide sequence ID" value="NZ_CP086322.1"/>
</dbReference>
<dbReference type="PANTHER" id="PTHR43861:SF1">
    <property type="entry name" value="TRANS-ACONITATE 2-METHYLTRANSFERASE"/>
    <property type="match status" value="1"/>
</dbReference>
<name>A0ABY4MC91_9ACTN</name>
<keyword evidence="2" id="KW-0489">Methyltransferase</keyword>
<dbReference type="Proteomes" id="UP000830115">
    <property type="component" value="Chromosome"/>
</dbReference>
<dbReference type="Gene3D" id="3.40.50.150">
    <property type="entry name" value="Vaccinia Virus protein VP39"/>
    <property type="match status" value="1"/>
</dbReference>
<feature type="domain" description="Methyltransferase type 12" evidence="1">
    <location>
        <begin position="48"/>
        <end position="143"/>
    </location>
</feature>
<dbReference type="InterPro" id="IPR013217">
    <property type="entry name" value="Methyltransf_12"/>
</dbReference>
<evidence type="ECO:0000313" key="2">
    <source>
        <dbReference type="EMBL" id="UQA95310.1"/>
    </source>
</evidence>
<dbReference type="GO" id="GO:0008168">
    <property type="term" value="F:methyltransferase activity"/>
    <property type="evidence" value="ECO:0007669"/>
    <property type="project" value="UniProtKB-KW"/>
</dbReference>
<sequence>MSDRVAQHYADLAHTYDQTWGHRPEYLSWMCGHIATRLPIRPGTRIADIGAGTGLFLQRLIGNASAQSPILCVDPSAAMLAQLPDDPRLHPIHAGAEEVAMGQATLPYDRLHGILIKETIHHISELDTTLKGLAELLVPGGRILVVTLPPRLEYPLFHSALDRFAERQPDPQDIADHMRESGLITSYGCEEYQVRVDRNHWIGLVANRWMSVLSSFTDEQLTDGLAEIRRRYAPGEICFPDRFAFVLGKRP</sequence>
<keyword evidence="3" id="KW-1185">Reference proteome</keyword>
<dbReference type="PANTHER" id="PTHR43861">
    <property type="entry name" value="TRANS-ACONITATE 2-METHYLTRANSFERASE-RELATED"/>
    <property type="match status" value="1"/>
</dbReference>
<evidence type="ECO:0000313" key="3">
    <source>
        <dbReference type="Proteomes" id="UP000830115"/>
    </source>
</evidence>
<dbReference type="CDD" id="cd02440">
    <property type="entry name" value="AdoMet_MTases"/>
    <property type="match status" value="1"/>
</dbReference>
<dbReference type="Pfam" id="PF08242">
    <property type="entry name" value="Methyltransf_12"/>
    <property type="match status" value="1"/>
</dbReference>
<gene>
    <name evidence="2" type="ORF">K9S39_28735</name>
</gene>
<evidence type="ECO:0000259" key="1">
    <source>
        <dbReference type="Pfam" id="PF08242"/>
    </source>
</evidence>
<dbReference type="SUPFAM" id="SSF53335">
    <property type="entry name" value="S-adenosyl-L-methionine-dependent methyltransferases"/>
    <property type="match status" value="1"/>
</dbReference>